<proteinExistence type="predicted"/>
<dbReference type="EMBL" id="MU855818">
    <property type="protein sequence ID" value="KAK3899206.1"/>
    <property type="molecule type" value="Genomic_DNA"/>
</dbReference>
<feature type="region of interest" description="Disordered" evidence="1">
    <location>
        <begin position="716"/>
        <end position="806"/>
    </location>
</feature>
<comment type="caution">
    <text evidence="2">The sequence shown here is derived from an EMBL/GenBank/DDBJ whole genome shotgun (WGS) entry which is preliminary data.</text>
</comment>
<name>A0AAN6ME83_9PEZI</name>
<evidence type="ECO:0000256" key="1">
    <source>
        <dbReference type="SAM" id="MobiDB-lite"/>
    </source>
</evidence>
<evidence type="ECO:0000313" key="2">
    <source>
        <dbReference type="EMBL" id="KAK3899206.1"/>
    </source>
</evidence>
<dbReference type="Proteomes" id="UP001303889">
    <property type="component" value="Unassembled WGS sequence"/>
</dbReference>
<dbReference type="AlphaFoldDB" id="A0AAN6ME83"/>
<accession>A0AAN6ME83</accession>
<evidence type="ECO:0000313" key="3">
    <source>
        <dbReference type="Proteomes" id="UP001303889"/>
    </source>
</evidence>
<protein>
    <submittedName>
        <fullName evidence="2">Uncharacterized protein</fullName>
    </submittedName>
</protein>
<reference evidence="2" key="1">
    <citation type="journal article" date="2023" name="Mol. Phylogenet. Evol.">
        <title>Genome-scale phylogeny and comparative genomics of the fungal order Sordariales.</title>
        <authorList>
            <person name="Hensen N."/>
            <person name="Bonometti L."/>
            <person name="Westerberg I."/>
            <person name="Brannstrom I.O."/>
            <person name="Guillou S."/>
            <person name="Cros-Aarteil S."/>
            <person name="Calhoun S."/>
            <person name="Haridas S."/>
            <person name="Kuo A."/>
            <person name="Mondo S."/>
            <person name="Pangilinan J."/>
            <person name="Riley R."/>
            <person name="LaButti K."/>
            <person name="Andreopoulos B."/>
            <person name="Lipzen A."/>
            <person name="Chen C."/>
            <person name="Yan M."/>
            <person name="Daum C."/>
            <person name="Ng V."/>
            <person name="Clum A."/>
            <person name="Steindorff A."/>
            <person name="Ohm R.A."/>
            <person name="Martin F."/>
            <person name="Silar P."/>
            <person name="Natvig D.O."/>
            <person name="Lalanne C."/>
            <person name="Gautier V."/>
            <person name="Ament-Velasquez S.L."/>
            <person name="Kruys A."/>
            <person name="Hutchinson M.I."/>
            <person name="Powell A.J."/>
            <person name="Barry K."/>
            <person name="Miller A.N."/>
            <person name="Grigoriev I.V."/>
            <person name="Debuchy R."/>
            <person name="Gladieux P."/>
            <person name="Hiltunen Thoren M."/>
            <person name="Johannesson H."/>
        </authorList>
    </citation>
    <scope>NUCLEOTIDE SEQUENCE</scope>
    <source>
        <strain evidence="2">CBS 103.79</strain>
    </source>
</reference>
<gene>
    <name evidence="2" type="ORF">C8A05DRAFT_18327</name>
</gene>
<feature type="compositionally biased region" description="Acidic residues" evidence="1">
    <location>
        <begin position="781"/>
        <end position="798"/>
    </location>
</feature>
<feature type="compositionally biased region" description="Acidic residues" evidence="1">
    <location>
        <begin position="721"/>
        <end position="730"/>
    </location>
</feature>
<feature type="compositionally biased region" description="Basic and acidic residues" evidence="1">
    <location>
        <begin position="731"/>
        <end position="767"/>
    </location>
</feature>
<sequence length="806" mass="91718">MPLPAVPTSASLPLCVSRREPKTPTQEIGAHNAALAPEYSLFICGRPRTITTTSTLPWVVGPPWNRQVWSTMLDLTSFPDSPITLFHYIAPEDTPASALPPPDLHKALNLTESKSAFLFVHDASDKDVNESMLYLRGCIELFHRYGGRGFWVVINTAGSTEKNGLRDVDSIAARFAEEFMKWPELDVFFHLETGPRVLKMPTEAAYCVVGDAMLKTPRLFAPRPDARPVVTNPGALSDQNFWSAFLNGYIVPWKHEDYLRAAYLTLVDPENRGLGLLDIATKFAADVNAFKQRYSQFQLLPESRTLTVFWLYHVELAFVSVRVHERRSDLARDFSFRGIFEYMPELRDHKLPTAYYSSDILKSEYAERFWMLPDLRPLIDPRRERDDEFKEDLVKKEREDPERLLRFVFAVVQRYLHPRETRRRSWFINFAFAAFQKQTIRLRTKQPWISVYSETQAYFYLQLVHAALLQLRAAGRNEYVQEMSYPLFCKMFNVTPSTWTAYYTEQLWNSLEARAGFLPPDIKPLPDTIQPSIATKEPAGRSPDPNLFFRRLGLIPELPSLETLHFHQAIVLDDAKALISNLDPTEVTTHAALLRYIHAHIVVPSLSAPPASTPPLICQHLTILSQASRLPTTHLTTVLTLTLHHLTTRFNTDYFPPTPPRPSSILPVGAPNTHGTRYRRAHNCPCHDGWESWVRGSLGLVICWEGVGKLEIGWLKGLGDGEGEGEETGVEDERGKKKDGKEESNRAKEGDARKETERHAQEIRKESNEEDDDDKTLAGAEPEDREVGDGGEEGDEWEVMSQHTLC</sequence>
<keyword evidence="3" id="KW-1185">Reference proteome</keyword>
<reference evidence="2" key="2">
    <citation type="submission" date="2023-05" db="EMBL/GenBank/DDBJ databases">
        <authorList>
            <consortium name="Lawrence Berkeley National Laboratory"/>
            <person name="Steindorff A."/>
            <person name="Hensen N."/>
            <person name="Bonometti L."/>
            <person name="Westerberg I."/>
            <person name="Brannstrom I.O."/>
            <person name="Guillou S."/>
            <person name="Cros-Aarteil S."/>
            <person name="Calhoun S."/>
            <person name="Haridas S."/>
            <person name="Kuo A."/>
            <person name="Mondo S."/>
            <person name="Pangilinan J."/>
            <person name="Riley R."/>
            <person name="Labutti K."/>
            <person name="Andreopoulos B."/>
            <person name="Lipzen A."/>
            <person name="Chen C."/>
            <person name="Yanf M."/>
            <person name="Daum C."/>
            <person name="Ng V."/>
            <person name="Clum A."/>
            <person name="Ohm R."/>
            <person name="Martin F."/>
            <person name="Silar P."/>
            <person name="Natvig D."/>
            <person name="Lalanne C."/>
            <person name="Gautier V."/>
            <person name="Ament-Velasquez S.L."/>
            <person name="Kruys A."/>
            <person name="Hutchinson M.I."/>
            <person name="Powell A.J."/>
            <person name="Barry K."/>
            <person name="Miller A.N."/>
            <person name="Grigoriev I.V."/>
            <person name="Debuchy R."/>
            <person name="Gladieux P."/>
            <person name="Thoren M.H."/>
            <person name="Johannesson H."/>
        </authorList>
    </citation>
    <scope>NUCLEOTIDE SEQUENCE</scope>
    <source>
        <strain evidence="2">CBS 103.79</strain>
    </source>
</reference>
<organism evidence="2 3">
    <name type="scientific">Staphylotrichum tortipilum</name>
    <dbReference type="NCBI Taxonomy" id="2831512"/>
    <lineage>
        <taxon>Eukaryota</taxon>
        <taxon>Fungi</taxon>
        <taxon>Dikarya</taxon>
        <taxon>Ascomycota</taxon>
        <taxon>Pezizomycotina</taxon>
        <taxon>Sordariomycetes</taxon>
        <taxon>Sordariomycetidae</taxon>
        <taxon>Sordariales</taxon>
        <taxon>Chaetomiaceae</taxon>
        <taxon>Staphylotrichum</taxon>
    </lineage>
</organism>